<organism evidence="1 2">
    <name type="scientific">Streptomyces corchorusii</name>
    <name type="common">Streptomyces chibaensis</name>
    <dbReference type="NCBI Taxonomy" id="1903"/>
    <lineage>
        <taxon>Bacteria</taxon>
        <taxon>Bacillati</taxon>
        <taxon>Actinomycetota</taxon>
        <taxon>Actinomycetes</taxon>
        <taxon>Kitasatosporales</taxon>
        <taxon>Streptomycetaceae</taxon>
        <taxon>Streptomyces</taxon>
    </lineage>
</organism>
<accession>A0A101QEI2</accession>
<sequence length="165" mass="18263">MGYWGSLIVARHPHPLNGAAAFTDGAHMELLQERADDWRLWSLEGQTSLDEEALIELVEVTGRPVLAGFVMDSDCLVLEGRTRDQATWRACLDRAAMSAYMAEDGQSVDDWFLGPKEAAERAVAWARAAGLTPLPKTIADVLSKRSDPFVEDLFQEFLDGLGIER</sequence>
<proteinExistence type="predicted"/>
<evidence type="ECO:0000313" key="1">
    <source>
        <dbReference type="EMBL" id="KUN28462.1"/>
    </source>
</evidence>
<evidence type="ECO:0000313" key="2">
    <source>
        <dbReference type="Proteomes" id="UP000053398"/>
    </source>
</evidence>
<dbReference type="AlphaFoldDB" id="A0A101QEI2"/>
<dbReference type="RefSeq" id="WP_059263150.1">
    <property type="nucleotide sequence ID" value="NZ_KQ948355.1"/>
</dbReference>
<dbReference type="Proteomes" id="UP000053398">
    <property type="component" value="Unassembled WGS sequence"/>
</dbReference>
<reference evidence="1 2" key="1">
    <citation type="submission" date="2015-10" db="EMBL/GenBank/DDBJ databases">
        <title>Draft genome sequence of Streptomyces corchorusii DSM 40340, type strain for the species Streptomyces corchorusii.</title>
        <authorList>
            <person name="Ruckert C."/>
            <person name="Winkler A."/>
            <person name="Kalinowski J."/>
            <person name="Kampfer P."/>
            <person name="Glaeser S."/>
        </authorList>
    </citation>
    <scope>NUCLEOTIDE SEQUENCE [LARGE SCALE GENOMIC DNA]</scope>
    <source>
        <strain evidence="1 2">DSM 40340</strain>
    </source>
</reference>
<comment type="caution">
    <text evidence="1">The sequence shown here is derived from an EMBL/GenBank/DDBJ whole genome shotgun (WGS) entry which is preliminary data.</text>
</comment>
<gene>
    <name evidence="1" type="ORF">AQJ11_13205</name>
</gene>
<keyword evidence="2" id="KW-1185">Reference proteome</keyword>
<protein>
    <submittedName>
        <fullName evidence="1">Uncharacterized protein</fullName>
    </submittedName>
</protein>
<name>A0A101QEI2_STRCK</name>
<dbReference type="EMBL" id="LMWP01000014">
    <property type="protein sequence ID" value="KUN28462.1"/>
    <property type="molecule type" value="Genomic_DNA"/>
</dbReference>